<dbReference type="EMBL" id="JABDTM020021172">
    <property type="protein sequence ID" value="KAH0816652.1"/>
    <property type="molecule type" value="Genomic_DNA"/>
</dbReference>
<dbReference type="AlphaFoldDB" id="A0A8J6LE83"/>
<comment type="caution">
    <text evidence="1">The sequence shown here is derived from an EMBL/GenBank/DDBJ whole genome shotgun (WGS) entry which is preliminary data.</text>
</comment>
<evidence type="ECO:0000313" key="1">
    <source>
        <dbReference type="EMBL" id="KAH0816652.1"/>
    </source>
</evidence>
<keyword evidence="2" id="KW-1185">Reference proteome</keyword>
<sequence length="229" mass="25831">MLGRKRNDVPYVTITGLAMTQKNGVANVHPKERPLTNCPYYMILFGTKMERYDKMRYGKVRYDKMRYGTGSNYQTGSKLLNWIELPLINGVLRLQGTVQSKMCISGGTARAPCRDRCTVMASVCLHRISPTGKIQILSGKVSVKKKGDRKKDGVEKKEMTFRQVTKEEKGPNIAVRLPIAEKKKRKLQLVNLEARGHLSLTFAGVTCVPPAPPWWLAQMTLKLKLPLPE</sequence>
<organism evidence="1 2">
    <name type="scientific">Tenebrio molitor</name>
    <name type="common">Yellow mealworm beetle</name>
    <dbReference type="NCBI Taxonomy" id="7067"/>
    <lineage>
        <taxon>Eukaryota</taxon>
        <taxon>Metazoa</taxon>
        <taxon>Ecdysozoa</taxon>
        <taxon>Arthropoda</taxon>
        <taxon>Hexapoda</taxon>
        <taxon>Insecta</taxon>
        <taxon>Pterygota</taxon>
        <taxon>Neoptera</taxon>
        <taxon>Endopterygota</taxon>
        <taxon>Coleoptera</taxon>
        <taxon>Polyphaga</taxon>
        <taxon>Cucujiformia</taxon>
        <taxon>Tenebrionidae</taxon>
        <taxon>Tenebrio</taxon>
    </lineage>
</organism>
<accession>A0A8J6LE83</accession>
<gene>
    <name evidence="1" type="ORF">GEV33_006139</name>
</gene>
<dbReference type="Proteomes" id="UP000719412">
    <property type="component" value="Unassembled WGS sequence"/>
</dbReference>
<reference evidence="1" key="2">
    <citation type="submission" date="2021-08" db="EMBL/GenBank/DDBJ databases">
        <authorList>
            <person name="Eriksson T."/>
        </authorList>
    </citation>
    <scope>NUCLEOTIDE SEQUENCE</scope>
    <source>
        <strain evidence="1">Stoneville</strain>
        <tissue evidence="1">Whole head</tissue>
    </source>
</reference>
<reference evidence="1" key="1">
    <citation type="journal article" date="2020" name="J Insects Food Feed">
        <title>The yellow mealworm (Tenebrio molitor) genome: a resource for the emerging insects as food and feed industry.</title>
        <authorList>
            <person name="Eriksson T."/>
            <person name="Andere A."/>
            <person name="Kelstrup H."/>
            <person name="Emery V."/>
            <person name="Picard C."/>
        </authorList>
    </citation>
    <scope>NUCLEOTIDE SEQUENCE</scope>
    <source>
        <strain evidence="1">Stoneville</strain>
        <tissue evidence="1">Whole head</tissue>
    </source>
</reference>
<name>A0A8J6LE83_TENMO</name>
<proteinExistence type="predicted"/>
<evidence type="ECO:0000313" key="2">
    <source>
        <dbReference type="Proteomes" id="UP000719412"/>
    </source>
</evidence>
<protein>
    <submittedName>
        <fullName evidence="1">Uncharacterized protein</fullName>
    </submittedName>
</protein>